<evidence type="ECO:0000256" key="1">
    <source>
        <dbReference type="SAM" id="Phobius"/>
    </source>
</evidence>
<proteinExistence type="predicted"/>
<protein>
    <submittedName>
        <fullName evidence="2">Uncharacterized protein</fullName>
    </submittedName>
</protein>
<sequence>MKLESLIHKTLTMLKYASTISVEKLILLTGHIMILGLLSLVVMDT</sequence>
<dbReference type="EMBL" id="CAJJDN010000008">
    <property type="protein sequence ID" value="CAD8054848.1"/>
    <property type="molecule type" value="Genomic_DNA"/>
</dbReference>
<keyword evidence="1" id="KW-0812">Transmembrane</keyword>
<dbReference type="AlphaFoldDB" id="A0A8S1KIA0"/>
<keyword evidence="3" id="KW-1185">Reference proteome</keyword>
<gene>
    <name evidence="2" type="ORF">PSON_ATCC_30995.1.T0080502</name>
</gene>
<feature type="transmembrane region" description="Helical" evidence="1">
    <location>
        <begin position="25"/>
        <end position="43"/>
    </location>
</feature>
<organism evidence="2 3">
    <name type="scientific">Paramecium sonneborni</name>
    <dbReference type="NCBI Taxonomy" id="65129"/>
    <lineage>
        <taxon>Eukaryota</taxon>
        <taxon>Sar</taxon>
        <taxon>Alveolata</taxon>
        <taxon>Ciliophora</taxon>
        <taxon>Intramacronucleata</taxon>
        <taxon>Oligohymenophorea</taxon>
        <taxon>Peniculida</taxon>
        <taxon>Parameciidae</taxon>
        <taxon>Paramecium</taxon>
    </lineage>
</organism>
<reference evidence="2" key="1">
    <citation type="submission" date="2021-01" db="EMBL/GenBank/DDBJ databases">
        <authorList>
            <consortium name="Genoscope - CEA"/>
            <person name="William W."/>
        </authorList>
    </citation>
    <scope>NUCLEOTIDE SEQUENCE</scope>
</reference>
<comment type="caution">
    <text evidence="2">The sequence shown here is derived from an EMBL/GenBank/DDBJ whole genome shotgun (WGS) entry which is preliminary data.</text>
</comment>
<dbReference type="Proteomes" id="UP000692954">
    <property type="component" value="Unassembled WGS sequence"/>
</dbReference>
<evidence type="ECO:0000313" key="3">
    <source>
        <dbReference type="Proteomes" id="UP000692954"/>
    </source>
</evidence>
<keyword evidence="1" id="KW-0472">Membrane</keyword>
<accession>A0A8S1KIA0</accession>
<name>A0A8S1KIA0_9CILI</name>
<evidence type="ECO:0000313" key="2">
    <source>
        <dbReference type="EMBL" id="CAD8054848.1"/>
    </source>
</evidence>
<keyword evidence="1" id="KW-1133">Transmembrane helix</keyword>